<dbReference type="InterPro" id="IPR036388">
    <property type="entry name" value="WH-like_DNA-bd_sf"/>
</dbReference>
<keyword evidence="12" id="KW-0012">Acyltransferase</keyword>
<dbReference type="EC" id="2.3.1.48" evidence="3"/>
<gene>
    <name evidence="15" type="ORF">AWRI3579_g4415</name>
</gene>
<keyword evidence="8" id="KW-0007">Acetylation</keyword>
<dbReference type="PROSITE" id="PS51726">
    <property type="entry name" value="MYST_HAT"/>
    <property type="match status" value="1"/>
</dbReference>
<dbReference type="GO" id="GO:0005634">
    <property type="term" value="C:nucleus"/>
    <property type="evidence" value="ECO:0007669"/>
    <property type="project" value="UniProtKB-SubCell"/>
</dbReference>
<accession>A0A1E5R0R7</accession>
<sequence length="331" mass="38600">MSGERDYGVLDEVNIDKIQFGLEHAFTPLYGSSAYFSEAGIESKCYILGTDYWNNHAQYESVIDASKKQRKKEQTSLVKKSWLTTLYVCDYCFKYTNDQHAFQEHMEFCEYQEKLSGKTKYLSPKYTIRRIKCYKHRVFAQCLSLFTKLLLDNKSTFFNLDHYEFYLLYETGKNKPMGFFSKDLYSFEKNNLGTILVFPPYQRRGLGTLLIEFSYKLSNFENCMSGPEKPLSPFGTALYVKYWSRVICKEILKLATTHSTIQVQTIVELTKFRSEDIALALKFMESLYEHSNSNGSFSFGVSVDAISEWATKNNVCNFQPLVKDEYLLLEY</sequence>
<evidence type="ECO:0000256" key="6">
    <source>
        <dbReference type="ARBA" id="ARBA00022771"/>
    </source>
</evidence>
<dbReference type="InterPro" id="IPR002717">
    <property type="entry name" value="HAT_MYST-type"/>
</dbReference>
<dbReference type="GO" id="GO:0006355">
    <property type="term" value="P:regulation of DNA-templated transcription"/>
    <property type="evidence" value="ECO:0007669"/>
    <property type="project" value="InterPro"/>
</dbReference>
<evidence type="ECO:0000256" key="8">
    <source>
        <dbReference type="ARBA" id="ARBA00022990"/>
    </source>
</evidence>
<evidence type="ECO:0000256" key="2">
    <source>
        <dbReference type="ARBA" id="ARBA00010107"/>
    </source>
</evidence>
<dbReference type="InterPro" id="IPR050603">
    <property type="entry name" value="MYST_HAT"/>
</dbReference>
<comment type="caution">
    <text evidence="15">The sequence shown here is derived from an EMBL/GenBank/DDBJ whole genome shotgun (WGS) entry which is preliminary data.</text>
</comment>
<evidence type="ECO:0000313" key="16">
    <source>
        <dbReference type="Proteomes" id="UP000095728"/>
    </source>
</evidence>
<dbReference type="Gene3D" id="3.30.60.60">
    <property type="entry name" value="N-acetyl transferase-like"/>
    <property type="match status" value="1"/>
</dbReference>
<keyword evidence="6" id="KW-0863">Zinc-finger</keyword>
<dbReference type="PANTHER" id="PTHR10615">
    <property type="entry name" value="HISTONE ACETYLTRANSFERASE"/>
    <property type="match status" value="1"/>
</dbReference>
<evidence type="ECO:0000256" key="10">
    <source>
        <dbReference type="ARBA" id="ARBA00023163"/>
    </source>
</evidence>
<keyword evidence="4 15" id="KW-0808">Transferase</keyword>
<comment type="similarity">
    <text evidence="2">Belongs to the MYST (SAS/MOZ) family.</text>
</comment>
<dbReference type="OrthoDB" id="787137at2759"/>
<dbReference type="Proteomes" id="UP000095728">
    <property type="component" value="Unassembled WGS sequence"/>
</dbReference>
<dbReference type="InterPro" id="IPR016181">
    <property type="entry name" value="Acyl_CoA_acyltransferase"/>
</dbReference>
<evidence type="ECO:0000256" key="12">
    <source>
        <dbReference type="ARBA" id="ARBA00023315"/>
    </source>
</evidence>
<evidence type="ECO:0000256" key="9">
    <source>
        <dbReference type="ARBA" id="ARBA00023015"/>
    </source>
</evidence>
<name>A0A1E5R0R7_9ASCO</name>
<dbReference type="Gene3D" id="1.10.10.10">
    <property type="entry name" value="Winged helix-like DNA-binding domain superfamily/Winged helix DNA-binding domain"/>
    <property type="match status" value="1"/>
</dbReference>
<protein>
    <recommendedName>
        <fullName evidence="3">histone acetyltransferase</fullName>
        <ecNumber evidence="3">2.3.1.48</ecNumber>
    </recommendedName>
</protein>
<evidence type="ECO:0000256" key="5">
    <source>
        <dbReference type="ARBA" id="ARBA00022723"/>
    </source>
</evidence>
<evidence type="ECO:0000256" key="11">
    <source>
        <dbReference type="ARBA" id="ARBA00023242"/>
    </source>
</evidence>
<dbReference type="GO" id="GO:0008270">
    <property type="term" value="F:zinc ion binding"/>
    <property type="evidence" value="ECO:0007669"/>
    <property type="project" value="UniProtKB-KW"/>
</dbReference>
<keyword evidence="5" id="KW-0479">Metal-binding</keyword>
<organism evidence="15 16">
    <name type="scientific">Hanseniaspora osmophila</name>
    <dbReference type="NCBI Taxonomy" id="56408"/>
    <lineage>
        <taxon>Eukaryota</taxon>
        <taxon>Fungi</taxon>
        <taxon>Dikarya</taxon>
        <taxon>Ascomycota</taxon>
        <taxon>Saccharomycotina</taxon>
        <taxon>Saccharomycetes</taxon>
        <taxon>Saccharomycodales</taxon>
        <taxon>Saccharomycodaceae</taxon>
        <taxon>Hanseniaspora</taxon>
    </lineage>
</organism>
<evidence type="ECO:0000256" key="1">
    <source>
        <dbReference type="ARBA" id="ARBA00004123"/>
    </source>
</evidence>
<evidence type="ECO:0000259" key="14">
    <source>
        <dbReference type="PROSITE" id="PS51726"/>
    </source>
</evidence>
<proteinExistence type="inferred from homology"/>
<keyword evidence="10" id="KW-0804">Transcription</keyword>
<evidence type="ECO:0000256" key="7">
    <source>
        <dbReference type="ARBA" id="ARBA00022833"/>
    </source>
</evidence>
<evidence type="ECO:0000313" key="15">
    <source>
        <dbReference type="EMBL" id="OEJ80494.1"/>
    </source>
</evidence>
<evidence type="ECO:0000256" key="3">
    <source>
        <dbReference type="ARBA" id="ARBA00013184"/>
    </source>
</evidence>
<dbReference type="InParanoid" id="A0A1E5R0R7"/>
<keyword evidence="9" id="KW-0805">Transcription regulation</keyword>
<feature type="active site" description="Proton donor/acceptor" evidence="13">
    <location>
        <position position="228"/>
    </location>
</feature>
<dbReference type="FunCoup" id="A0A1E5R0R7">
    <property type="interactions" value="314"/>
</dbReference>
<evidence type="ECO:0000256" key="13">
    <source>
        <dbReference type="PIRSR" id="PIRSR602717-51"/>
    </source>
</evidence>
<keyword evidence="16" id="KW-1185">Reference proteome</keyword>
<keyword evidence="11" id="KW-0539">Nucleus</keyword>
<reference evidence="16" key="1">
    <citation type="journal article" date="2016" name="Genome Announc.">
        <title>Genome sequences of three species of Hanseniaspora isolated from spontaneous wine fermentations.</title>
        <authorList>
            <person name="Sternes P.R."/>
            <person name="Lee D."/>
            <person name="Kutyna D.R."/>
            <person name="Borneman A.R."/>
        </authorList>
    </citation>
    <scope>NUCLEOTIDE SEQUENCE [LARGE SCALE GENOMIC DNA]</scope>
    <source>
        <strain evidence="16">AWRI3579</strain>
    </source>
</reference>
<dbReference type="SUPFAM" id="SSF55729">
    <property type="entry name" value="Acyl-CoA N-acyltransferases (Nat)"/>
    <property type="match status" value="1"/>
</dbReference>
<feature type="domain" description="MYST-type HAT" evidence="14">
    <location>
        <begin position="10"/>
        <end position="331"/>
    </location>
</feature>
<evidence type="ECO:0000256" key="4">
    <source>
        <dbReference type="ARBA" id="ARBA00022679"/>
    </source>
</evidence>
<dbReference type="EMBL" id="LPNM01000012">
    <property type="protein sequence ID" value="OEJ80494.1"/>
    <property type="molecule type" value="Genomic_DNA"/>
</dbReference>
<dbReference type="STRING" id="56408.A0A1E5R0R7"/>
<dbReference type="GO" id="GO:0035267">
    <property type="term" value="C:NuA4 histone acetyltransferase complex"/>
    <property type="evidence" value="ECO:0007669"/>
    <property type="project" value="TreeGrafter"/>
</dbReference>
<dbReference type="GO" id="GO:0046972">
    <property type="term" value="F:histone H4K16 acetyltransferase activity"/>
    <property type="evidence" value="ECO:0007669"/>
    <property type="project" value="TreeGrafter"/>
</dbReference>
<comment type="subcellular location">
    <subcellularLocation>
        <location evidence="1">Nucleus</location>
    </subcellularLocation>
</comment>
<dbReference type="AlphaFoldDB" id="A0A1E5R0R7"/>
<keyword evidence="7" id="KW-0862">Zinc</keyword>
<dbReference type="Pfam" id="PF01853">
    <property type="entry name" value="MOZ_SAS"/>
    <property type="match status" value="1"/>
</dbReference>
<dbReference type="PANTHER" id="PTHR10615:SF219">
    <property type="entry name" value="HISTONE ACETYLTRANSFERASE KAT5"/>
    <property type="match status" value="1"/>
</dbReference>
<dbReference type="Gene3D" id="3.40.630.30">
    <property type="match status" value="1"/>
</dbReference>